<dbReference type="InterPro" id="IPR017871">
    <property type="entry name" value="ABC_transporter-like_CS"/>
</dbReference>
<dbReference type="PANTHER" id="PTHR43423:SF1">
    <property type="entry name" value="ABC TRANSPORTER I FAMILY MEMBER 17"/>
    <property type="match status" value="1"/>
</dbReference>
<proteinExistence type="predicted"/>
<dbReference type="RefSeq" id="WP_377471848.1">
    <property type="nucleotide sequence ID" value="NZ_JBHLWN010000074.1"/>
</dbReference>
<dbReference type="Pfam" id="PF00005">
    <property type="entry name" value="ABC_tran"/>
    <property type="match status" value="1"/>
</dbReference>
<keyword evidence="1" id="KW-0813">Transport</keyword>
<organism evidence="5 6">
    <name type="scientific">Paenibacillus chartarius</name>
    <dbReference type="NCBI Taxonomy" id="747481"/>
    <lineage>
        <taxon>Bacteria</taxon>
        <taxon>Bacillati</taxon>
        <taxon>Bacillota</taxon>
        <taxon>Bacilli</taxon>
        <taxon>Bacillales</taxon>
        <taxon>Paenibacillaceae</taxon>
        <taxon>Paenibacillus</taxon>
    </lineage>
</organism>
<dbReference type="PROSITE" id="PS00211">
    <property type="entry name" value="ABC_TRANSPORTER_1"/>
    <property type="match status" value="1"/>
</dbReference>
<keyword evidence="3 5" id="KW-0067">ATP-binding</keyword>
<dbReference type="Proteomes" id="UP001589776">
    <property type="component" value="Unassembled WGS sequence"/>
</dbReference>
<dbReference type="GO" id="GO:0005524">
    <property type="term" value="F:ATP binding"/>
    <property type="evidence" value="ECO:0007669"/>
    <property type="project" value="UniProtKB-KW"/>
</dbReference>
<evidence type="ECO:0000259" key="4">
    <source>
        <dbReference type="PROSITE" id="PS50893"/>
    </source>
</evidence>
<evidence type="ECO:0000256" key="1">
    <source>
        <dbReference type="ARBA" id="ARBA00022448"/>
    </source>
</evidence>
<protein>
    <submittedName>
        <fullName evidence="5">ATP-binding cassette domain-containing protein</fullName>
    </submittedName>
</protein>
<dbReference type="SMART" id="SM00382">
    <property type="entry name" value="AAA"/>
    <property type="match status" value="1"/>
</dbReference>
<evidence type="ECO:0000313" key="6">
    <source>
        <dbReference type="Proteomes" id="UP001589776"/>
    </source>
</evidence>
<comment type="caution">
    <text evidence="5">The sequence shown here is derived from an EMBL/GenBank/DDBJ whole genome shotgun (WGS) entry which is preliminary data.</text>
</comment>
<gene>
    <name evidence="5" type="ORF">ACFFK0_18760</name>
</gene>
<sequence>MSPILEITDLAKYHPSASESYIFTNINASITEPEIIAVLGGSGQGKSTLLRILSSLDRPDEGAVRFKGQTVDEWKPRLWRMNVCYVAQQAVMLPGTVEDNLKAPSKIHQQEFDRKLAEHLMNRVNLVGLDWAGNAEQLSGGEKQRLALIRSLLLRPQILLLDEVTSALDAYSKQCVEALLQDWRERYSTTIIWVTHELEQARRVSSRVWFMGANTLLEDRAADSFFQAPSTETARKFLYAFSAQGGS</sequence>
<dbReference type="PROSITE" id="PS50893">
    <property type="entry name" value="ABC_TRANSPORTER_2"/>
    <property type="match status" value="1"/>
</dbReference>
<dbReference type="SUPFAM" id="SSF52540">
    <property type="entry name" value="P-loop containing nucleoside triphosphate hydrolases"/>
    <property type="match status" value="1"/>
</dbReference>
<dbReference type="EMBL" id="JBHLWN010000074">
    <property type="protein sequence ID" value="MFC0214476.1"/>
    <property type="molecule type" value="Genomic_DNA"/>
</dbReference>
<name>A0ABV6DPB4_9BACL</name>
<dbReference type="InterPro" id="IPR027417">
    <property type="entry name" value="P-loop_NTPase"/>
</dbReference>
<dbReference type="PANTHER" id="PTHR43423">
    <property type="entry name" value="ABC TRANSPORTER I FAMILY MEMBER 17"/>
    <property type="match status" value="1"/>
</dbReference>
<dbReference type="InterPro" id="IPR003593">
    <property type="entry name" value="AAA+_ATPase"/>
</dbReference>
<evidence type="ECO:0000256" key="3">
    <source>
        <dbReference type="ARBA" id="ARBA00022840"/>
    </source>
</evidence>
<dbReference type="InterPro" id="IPR003439">
    <property type="entry name" value="ABC_transporter-like_ATP-bd"/>
</dbReference>
<reference evidence="5 6" key="1">
    <citation type="submission" date="2024-09" db="EMBL/GenBank/DDBJ databases">
        <authorList>
            <person name="Sun Q."/>
            <person name="Mori K."/>
        </authorList>
    </citation>
    <scope>NUCLEOTIDE SEQUENCE [LARGE SCALE GENOMIC DNA]</scope>
    <source>
        <strain evidence="5 6">CCM 7759</strain>
    </source>
</reference>
<keyword evidence="2" id="KW-0547">Nucleotide-binding</keyword>
<keyword evidence="6" id="KW-1185">Reference proteome</keyword>
<feature type="domain" description="ABC transporter" evidence="4">
    <location>
        <begin position="5"/>
        <end position="238"/>
    </location>
</feature>
<evidence type="ECO:0000256" key="2">
    <source>
        <dbReference type="ARBA" id="ARBA00022741"/>
    </source>
</evidence>
<dbReference type="Gene3D" id="3.40.50.300">
    <property type="entry name" value="P-loop containing nucleotide triphosphate hydrolases"/>
    <property type="match status" value="1"/>
</dbReference>
<accession>A0ABV6DPB4</accession>
<evidence type="ECO:0000313" key="5">
    <source>
        <dbReference type="EMBL" id="MFC0214476.1"/>
    </source>
</evidence>